<feature type="region of interest" description="Leucine repeat II (LRII)" evidence="5">
    <location>
        <begin position="546"/>
        <end position="578"/>
    </location>
</feature>
<dbReference type="PROSITE" id="PS50985">
    <property type="entry name" value="GRAS"/>
    <property type="match status" value="1"/>
</dbReference>
<dbReference type="SUPFAM" id="SSF55307">
    <property type="entry name" value="Tubulin C-terminal domain-like"/>
    <property type="match status" value="1"/>
</dbReference>
<dbReference type="Pfam" id="PF03514">
    <property type="entry name" value="GRAS"/>
    <property type="match status" value="1"/>
</dbReference>
<accession>A0A8J5C4H9</accession>
<dbReference type="AlphaFoldDB" id="A0A8J5C4H9"/>
<dbReference type="InterPro" id="IPR008280">
    <property type="entry name" value="Tub_FtsZ_C"/>
</dbReference>
<dbReference type="InterPro" id="IPR005202">
    <property type="entry name" value="TF_GRAS"/>
</dbReference>
<comment type="similarity">
    <text evidence="5">Belongs to the GRAS family.</text>
</comment>
<evidence type="ECO:0000256" key="6">
    <source>
        <dbReference type="SAM" id="MobiDB-lite"/>
    </source>
</evidence>
<evidence type="ECO:0000256" key="5">
    <source>
        <dbReference type="PROSITE-ProRule" id="PRU01191"/>
    </source>
</evidence>
<keyword evidence="8" id="KW-1185">Reference proteome</keyword>
<evidence type="ECO:0000256" key="2">
    <source>
        <dbReference type="ARBA" id="ARBA00023015"/>
    </source>
</evidence>
<comment type="caution">
    <text evidence="5">Lacks conserved residue(s) required for the propagation of feature annotation.</text>
</comment>
<dbReference type="EMBL" id="JACMSC010000020">
    <property type="protein sequence ID" value="KAG6472240.1"/>
    <property type="molecule type" value="Genomic_DNA"/>
</dbReference>
<evidence type="ECO:0000256" key="4">
    <source>
        <dbReference type="ARBA" id="ARBA00023163"/>
    </source>
</evidence>
<evidence type="ECO:0000313" key="7">
    <source>
        <dbReference type="EMBL" id="KAG6472240.1"/>
    </source>
</evidence>
<evidence type="ECO:0000313" key="8">
    <source>
        <dbReference type="Proteomes" id="UP000734854"/>
    </source>
</evidence>
<feature type="compositionally biased region" description="Polar residues" evidence="6">
    <location>
        <begin position="187"/>
        <end position="196"/>
    </location>
</feature>
<evidence type="ECO:0000256" key="3">
    <source>
        <dbReference type="ARBA" id="ARBA00023134"/>
    </source>
</evidence>
<feature type="region of interest" description="SAW" evidence="5">
    <location>
        <begin position="681"/>
        <end position="759"/>
    </location>
</feature>
<keyword evidence="2" id="KW-0805">Transcription regulation</keyword>
<gene>
    <name evidence="7" type="ORF">ZIOFF_069699</name>
</gene>
<keyword evidence="3" id="KW-0342">GTP-binding</keyword>
<sequence length="898" mass="98558">MVPRGHDGEMTVRTFLGLSSSQLAHHRPLVAFLTGGETTKSSTDSERLIDPSRFQASRAWRPWLDDAIESDSLLQPGHPTHVARQIEQRTSRHVALGALNEVSPTRNDRAPASFSLLVRDRKRTQFGGGRRRLRALCCIFSKEIEQMAYMCADSGNLMAIAQQVIQQQQQQQQQQQRQQQEQQQQQLGVSVNPFSTNHPPWASHHIHHQHLSDHLPFVVPESGAVFADPFVAEPIPGFSPHGGGRHLDHGPFRLSDFGSTVAAEFDTDEWMESLIGEAPAENSVLISDTWPGAADGAEALFGEGFPSCSAEISLPSSPGDLNRVFFPENSKIAPLPSVQQHHQAARVSTLLSSAAEAPSSDPPEPSKVSGTAAAAPLRDQPPESSASSPPLLTCLLECARLADSDPDLAAKSLIRIRESASEFGDPTERVAFYFAEALYGRLLGAHSHPIPIFDTTPEEFTLCYKVLNDACPYSKFAHLTANQAILEATESAPRIHIVDFGIVQGVQWAALLQALATRPSGKPSKVRISGIPSPALGAAPAESLVATGNRLRDFAALLDLDFEFDPILTPISELASTTFRVDPDESLAVNFMLQLYHLIGESPEPVERVLRVAKSLAPSVMTLGEYEASLNQSGFAERFATALAYYAAMFDSLDPPMGRDSAERARVERLLFGRRILGAVGPGEGKNRRVRMWGKDEWTAVMERCGFEPVALSNYAVSQAKLLLWNYNYSSKYTLLDCNPPFLSLCVNIMGLYSLPKENCSIPDKRTASNLHKNTASNNSKCGNLNVNLAHRVDKEFVETSTWIALGTLLMTTVMIFKASLSSVLLVEEQDQVLAHFFLSVISPWTTSSRFDVESVNVDLTEFQTDLVPYPRLRYLISSNAPVISAEKAYHEQRAPCC</sequence>
<evidence type="ECO:0000256" key="1">
    <source>
        <dbReference type="ARBA" id="ARBA00022741"/>
    </source>
</evidence>
<feature type="region of interest" description="PFYRE" evidence="5">
    <location>
        <begin position="587"/>
        <end position="678"/>
    </location>
</feature>
<evidence type="ECO:0008006" key="9">
    <source>
        <dbReference type="Google" id="ProtNLM"/>
    </source>
</evidence>
<protein>
    <recommendedName>
        <fullName evidence="9">Scarecrow-like protein 4</fullName>
    </recommendedName>
</protein>
<feature type="compositionally biased region" description="Low complexity" evidence="6">
    <location>
        <begin position="176"/>
        <end position="186"/>
    </location>
</feature>
<dbReference type="Proteomes" id="UP000734854">
    <property type="component" value="Unassembled WGS sequence"/>
</dbReference>
<proteinExistence type="inferred from homology"/>
<dbReference type="InterPro" id="IPR036525">
    <property type="entry name" value="Tubulin/FtsZ_GTPase_sf"/>
</dbReference>
<organism evidence="7 8">
    <name type="scientific">Zingiber officinale</name>
    <name type="common">Ginger</name>
    <name type="synonym">Amomum zingiber</name>
    <dbReference type="NCBI Taxonomy" id="94328"/>
    <lineage>
        <taxon>Eukaryota</taxon>
        <taxon>Viridiplantae</taxon>
        <taxon>Streptophyta</taxon>
        <taxon>Embryophyta</taxon>
        <taxon>Tracheophyta</taxon>
        <taxon>Spermatophyta</taxon>
        <taxon>Magnoliopsida</taxon>
        <taxon>Liliopsida</taxon>
        <taxon>Zingiberales</taxon>
        <taxon>Zingiberaceae</taxon>
        <taxon>Zingiber</taxon>
    </lineage>
</organism>
<feature type="region of interest" description="Disordered" evidence="6">
    <location>
        <begin position="176"/>
        <end position="196"/>
    </location>
</feature>
<feature type="region of interest" description="Disordered" evidence="6">
    <location>
        <begin position="346"/>
        <end position="388"/>
    </location>
</feature>
<dbReference type="GO" id="GO:0005525">
    <property type="term" value="F:GTP binding"/>
    <property type="evidence" value="ECO:0007669"/>
    <property type="project" value="UniProtKB-KW"/>
</dbReference>
<name>A0A8J5C4H9_ZINOF</name>
<keyword evidence="4" id="KW-0804">Transcription</keyword>
<feature type="short sequence motif" description="VHIID" evidence="5">
    <location>
        <begin position="495"/>
        <end position="499"/>
    </location>
</feature>
<reference evidence="7 8" key="1">
    <citation type="submission" date="2020-08" db="EMBL/GenBank/DDBJ databases">
        <title>Plant Genome Project.</title>
        <authorList>
            <person name="Zhang R.-G."/>
        </authorList>
    </citation>
    <scope>NUCLEOTIDE SEQUENCE [LARGE SCALE GENOMIC DNA]</scope>
    <source>
        <tissue evidence="7">Rhizome</tissue>
    </source>
</reference>
<comment type="caution">
    <text evidence="7">The sequence shown here is derived from an EMBL/GenBank/DDBJ whole genome shotgun (WGS) entry which is preliminary data.</text>
</comment>
<dbReference type="Gene3D" id="3.40.50.1440">
    <property type="entry name" value="Tubulin/FtsZ, GTPase domain"/>
    <property type="match status" value="1"/>
</dbReference>
<dbReference type="PANTHER" id="PTHR31636">
    <property type="entry name" value="OSJNBA0084A10.13 PROTEIN-RELATED"/>
    <property type="match status" value="1"/>
</dbReference>
<keyword evidence="1" id="KW-0547">Nucleotide-binding</keyword>